<protein>
    <submittedName>
        <fullName evidence="1">Uncharacterized protein</fullName>
    </submittedName>
</protein>
<organism evidence="1 2">
    <name type="scientific">Phytoactinopolyspora mesophila</name>
    <dbReference type="NCBI Taxonomy" id="2650750"/>
    <lineage>
        <taxon>Bacteria</taxon>
        <taxon>Bacillati</taxon>
        <taxon>Actinomycetota</taxon>
        <taxon>Actinomycetes</taxon>
        <taxon>Jiangellales</taxon>
        <taxon>Jiangellaceae</taxon>
        <taxon>Phytoactinopolyspora</taxon>
    </lineage>
</organism>
<sequence>MLGKKYVVLGHESTQKGAGSEAAISSAAAELVLIVGKEAGGPDQLAGGLVDVLVECERRGTASVLLAGAADDLDTPVAAVCRYVVTDQPDVGEEARRRFGAERVRVVASVGTDQIKAWISELLAAAGRPAPIRARLGGRGDRIMPMRALYGKIRGRNTRSRGAGRETSQTPD</sequence>
<proteinExistence type="predicted"/>
<keyword evidence="2" id="KW-1185">Reference proteome</keyword>
<comment type="caution">
    <text evidence="1">The sequence shown here is derived from an EMBL/GenBank/DDBJ whole genome shotgun (WGS) entry which is preliminary data.</text>
</comment>
<dbReference type="AlphaFoldDB" id="A0A7K3M2D5"/>
<name>A0A7K3M2D5_9ACTN</name>
<evidence type="ECO:0000313" key="1">
    <source>
        <dbReference type="EMBL" id="NDL57429.1"/>
    </source>
</evidence>
<dbReference type="EMBL" id="WLZY01000003">
    <property type="protein sequence ID" value="NDL57429.1"/>
    <property type="molecule type" value="Genomic_DNA"/>
</dbReference>
<gene>
    <name evidence="1" type="ORF">F7O44_10130</name>
</gene>
<dbReference type="RefSeq" id="WP_162450144.1">
    <property type="nucleotide sequence ID" value="NZ_WLZY01000003.1"/>
</dbReference>
<evidence type="ECO:0000313" key="2">
    <source>
        <dbReference type="Proteomes" id="UP000460435"/>
    </source>
</evidence>
<reference evidence="1 2" key="1">
    <citation type="submission" date="2019-11" db="EMBL/GenBank/DDBJ databases">
        <authorList>
            <person name="Li X.-J."/>
            <person name="Feng X.-M."/>
        </authorList>
    </citation>
    <scope>NUCLEOTIDE SEQUENCE [LARGE SCALE GENOMIC DNA]</scope>
    <source>
        <strain evidence="1 2">XMNu-373</strain>
    </source>
</reference>
<dbReference type="Proteomes" id="UP000460435">
    <property type="component" value="Unassembled WGS sequence"/>
</dbReference>
<accession>A0A7K3M2D5</accession>